<dbReference type="SUPFAM" id="SSF48008">
    <property type="entry name" value="GntR ligand-binding domain-like"/>
    <property type="match status" value="1"/>
</dbReference>
<dbReference type="SMART" id="SM00345">
    <property type="entry name" value="HTH_GNTR"/>
    <property type="match status" value="1"/>
</dbReference>
<dbReference type="InterPro" id="IPR036390">
    <property type="entry name" value="WH_DNA-bd_sf"/>
</dbReference>
<organism evidence="6 7">
    <name type="scientific">Deinococcus marmoris</name>
    <dbReference type="NCBI Taxonomy" id="249408"/>
    <lineage>
        <taxon>Bacteria</taxon>
        <taxon>Thermotogati</taxon>
        <taxon>Deinococcota</taxon>
        <taxon>Deinococci</taxon>
        <taxon>Deinococcales</taxon>
        <taxon>Deinococcaceae</taxon>
        <taxon>Deinococcus</taxon>
    </lineage>
</organism>
<dbReference type="AlphaFoldDB" id="A0A1U7NWN7"/>
<dbReference type="Gene3D" id="1.20.120.530">
    <property type="entry name" value="GntR ligand-binding domain-like"/>
    <property type="match status" value="1"/>
</dbReference>
<dbReference type="RefSeq" id="WP_075833962.1">
    <property type="nucleotide sequence ID" value="NZ_MSTI01000104.1"/>
</dbReference>
<dbReference type="Pfam" id="PF07729">
    <property type="entry name" value="FCD"/>
    <property type="match status" value="1"/>
</dbReference>
<evidence type="ECO:0000256" key="2">
    <source>
        <dbReference type="ARBA" id="ARBA00023125"/>
    </source>
</evidence>
<evidence type="ECO:0000256" key="3">
    <source>
        <dbReference type="ARBA" id="ARBA00023163"/>
    </source>
</evidence>
<evidence type="ECO:0000259" key="5">
    <source>
        <dbReference type="PROSITE" id="PS50949"/>
    </source>
</evidence>
<dbReference type="PRINTS" id="PR00035">
    <property type="entry name" value="HTHGNTR"/>
</dbReference>
<evidence type="ECO:0000313" key="7">
    <source>
        <dbReference type="Proteomes" id="UP000186607"/>
    </source>
</evidence>
<dbReference type="EMBL" id="MSTI01000104">
    <property type="protein sequence ID" value="OLV17329.1"/>
    <property type="molecule type" value="Genomic_DNA"/>
</dbReference>
<feature type="domain" description="HTH gntR-type" evidence="5">
    <location>
        <begin position="5"/>
        <end position="73"/>
    </location>
</feature>
<dbReference type="GO" id="GO:0003677">
    <property type="term" value="F:DNA binding"/>
    <property type="evidence" value="ECO:0007669"/>
    <property type="project" value="UniProtKB-KW"/>
</dbReference>
<comment type="caution">
    <text evidence="6">The sequence shown here is derived from an EMBL/GenBank/DDBJ whole genome shotgun (WGS) entry which is preliminary data.</text>
</comment>
<dbReference type="InterPro" id="IPR011711">
    <property type="entry name" value="GntR_C"/>
</dbReference>
<keyword evidence="3" id="KW-0804">Transcription</keyword>
<dbReference type="InterPro" id="IPR036388">
    <property type="entry name" value="WH-like_DNA-bd_sf"/>
</dbReference>
<gene>
    <name evidence="6" type="ORF">BOO71_0009103</name>
</gene>
<dbReference type="CDD" id="cd07377">
    <property type="entry name" value="WHTH_GntR"/>
    <property type="match status" value="1"/>
</dbReference>
<dbReference type="SMART" id="SM00895">
    <property type="entry name" value="FCD"/>
    <property type="match status" value="1"/>
</dbReference>
<keyword evidence="7" id="KW-1185">Reference proteome</keyword>
<dbReference type="OrthoDB" id="9799482at2"/>
<protein>
    <submittedName>
        <fullName evidence="6">Transcriptional regulator, GntR family</fullName>
    </submittedName>
</protein>
<dbReference type="InterPro" id="IPR000524">
    <property type="entry name" value="Tscrpt_reg_HTH_GntR"/>
</dbReference>
<dbReference type="GO" id="GO:0003700">
    <property type="term" value="F:DNA-binding transcription factor activity"/>
    <property type="evidence" value="ECO:0007669"/>
    <property type="project" value="InterPro"/>
</dbReference>
<keyword evidence="1" id="KW-0805">Transcription regulation</keyword>
<evidence type="ECO:0000256" key="1">
    <source>
        <dbReference type="ARBA" id="ARBA00023015"/>
    </source>
</evidence>
<dbReference type="PANTHER" id="PTHR43537:SF5">
    <property type="entry name" value="UXU OPERON TRANSCRIPTIONAL REGULATOR"/>
    <property type="match status" value="1"/>
</dbReference>
<feature type="region of interest" description="Disordered" evidence="4">
    <location>
        <begin position="221"/>
        <end position="250"/>
    </location>
</feature>
<dbReference type="InterPro" id="IPR008920">
    <property type="entry name" value="TF_FadR/GntR_C"/>
</dbReference>
<dbReference type="PROSITE" id="PS50949">
    <property type="entry name" value="HTH_GNTR"/>
    <property type="match status" value="1"/>
</dbReference>
<name>A0A1U7NWN7_9DEIO</name>
<dbReference type="Pfam" id="PF00392">
    <property type="entry name" value="GntR"/>
    <property type="match status" value="1"/>
</dbReference>
<sequence>MAARVPAYRQAQTSIKQYIEDHQLQPGDPLPSEGQLAKDMGMSRLSLREGVKTLEAVGILEARQGEGIYVKAFTFDSIFENLPYSFASDGQSLRDLLQVRTALEEGLVGMVASQASPEQITELDALACQMVLKAQTGETFEDEDREFHLTLYRPLNNPFLNRLVQLFWEVFRRLHGSTGVTHWNLEQTAQDHVAIVEALRAGEAEQLTRAMHGHFRQIKERLDPQISGDLQTPAKSQPSDPPRRRQPIQK</sequence>
<dbReference type="Gene3D" id="1.10.10.10">
    <property type="entry name" value="Winged helix-like DNA-binding domain superfamily/Winged helix DNA-binding domain"/>
    <property type="match status" value="1"/>
</dbReference>
<evidence type="ECO:0000256" key="4">
    <source>
        <dbReference type="SAM" id="MobiDB-lite"/>
    </source>
</evidence>
<evidence type="ECO:0000313" key="6">
    <source>
        <dbReference type="EMBL" id="OLV17329.1"/>
    </source>
</evidence>
<dbReference type="PANTHER" id="PTHR43537">
    <property type="entry name" value="TRANSCRIPTIONAL REGULATOR, GNTR FAMILY"/>
    <property type="match status" value="1"/>
</dbReference>
<dbReference type="Proteomes" id="UP000186607">
    <property type="component" value="Unassembled WGS sequence"/>
</dbReference>
<proteinExistence type="predicted"/>
<dbReference type="STRING" id="249408.BOO71_0009103"/>
<reference evidence="6 7" key="1">
    <citation type="submission" date="2017-01" db="EMBL/GenBank/DDBJ databases">
        <title>Genome Analysis of Deinococcus marmoris KOPRI26562.</title>
        <authorList>
            <person name="Kim J.H."/>
            <person name="Oh H.-M."/>
        </authorList>
    </citation>
    <scope>NUCLEOTIDE SEQUENCE [LARGE SCALE GENOMIC DNA]</scope>
    <source>
        <strain evidence="6 7">KOPRI26562</strain>
    </source>
</reference>
<dbReference type="SUPFAM" id="SSF46785">
    <property type="entry name" value="Winged helix' DNA-binding domain"/>
    <property type="match status" value="1"/>
</dbReference>
<keyword evidence="2" id="KW-0238">DNA-binding</keyword>
<accession>A0A1U7NWN7</accession>